<proteinExistence type="predicted"/>
<feature type="transmembrane region" description="Helical" evidence="10">
    <location>
        <begin position="223"/>
        <end position="246"/>
    </location>
</feature>
<evidence type="ECO:0000256" key="4">
    <source>
        <dbReference type="ARBA" id="ARBA00022538"/>
    </source>
</evidence>
<evidence type="ECO:0000256" key="6">
    <source>
        <dbReference type="ARBA" id="ARBA00022958"/>
    </source>
</evidence>
<feature type="transmembrane region" description="Helical" evidence="10">
    <location>
        <begin position="7"/>
        <end position="27"/>
    </location>
</feature>
<keyword evidence="3" id="KW-1003">Cell membrane</keyword>
<keyword evidence="6" id="KW-0630">Potassium</keyword>
<keyword evidence="5 10" id="KW-0812">Transmembrane</keyword>
<dbReference type="PANTHER" id="PTHR32024">
    <property type="entry name" value="TRK SYSTEM POTASSIUM UPTAKE PROTEIN TRKG-RELATED"/>
    <property type="match status" value="1"/>
</dbReference>
<name>A0A8J7Z5A3_9CYAN</name>
<dbReference type="GO" id="GO:0015379">
    <property type="term" value="F:potassium:chloride symporter activity"/>
    <property type="evidence" value="ECO:0007669"/>
    <property type="project" value="InterPro"/>
</dbReference>
<comment type="caution">
    <text evidence="11">The sequence shown here is derived from an EMBL/GenBank/DDBJ whole genome shotgun (WGS) entry which is preliminary data.</text>
</comment>
<comment type="subcellular location">
    <subcellularLocation>
        <location evidence="1">Cell membrane</location>
        <topology evidence="1">Multi-pass membrane protein</topology>
    </subcellularLocation>
</comment>
<dbReference type="InterPro" id="IPR004772">
    <property type="entry name" value="TrkH"/>
</dbReference>
<dbReference type="InterPro" id="IPR003445">
    <property type="entry name" value="Cat_transpt"/>
</dbReference>
<keyword evidence="7 10" id="KW-1133">Transmembrane helix</keyword>
<dbReference type="RefSeq" id="WP_162421177.1">
    <property type="nucleotide sequence ID" value="NZ_WVIE01000001.1"/>
</dbReference>
<organism evidence="11 12">
    <name type="scientific">Myxacorys almedinensis A</name>
    <dbReference type="NCBI Taxonomy" id="2690445"/>
    <lineage>
        <taxon>Bacteria</taxon>
        <taxon>Bacillati</taxon>
        <taxon>Cyanobacteriota</taxon>
        <taxon>Cyanophyceae</taxon>
        <taxon>Leptolyngbyales</taxon>
        <taxon>Leptolyngbyaceae</taxon>
        <taxon>Myxacorys</taxon>
        <taxon>Myxacorys almedinensis</taxon>
    </lineage>
</organism>
<dbReference type="EMBL" id="WVIE01000001">
    <property type="protein sequence ID" value="NDJ15765.1"/>
    <property type="molecule type" value="Genomic_DNA"/>
</dbReference>
<reference evidence="11" key="1">
    <citation type="submission" date="2019-12" db="EMBL/GenBank/DDBJ databases">
        <title>High-Quality draft genome sequences of three cyanobacteria isolated from the limestone walls of the Old Cathedral of Coimbra.</title>
        <authorList>
            <person name="Tiago I."/>
            <person name="Soares F."/>
            <person name="Portugal A."/>
        </authorList>
    </citation>
    <scope>NUCLEOTIDE SEQUENCE</scope>
    <source>
        <strain evidence="11">A</strain>
    </source>
</reference>
<keyword evidence="2" id="KW-0813">Transport</keyword>
<evidence type="ECO:0000256" key="10">
    <source>
        <dbReference type="SAM" id="Phobius"/>
    </source>
</evidence>
<feature type="transmembrane region" description="Helical" evidence="10">
    <location>
        <begin position="346"/>
        <end position="369"/>
    </location>
</feature>
<evidence type="ECO:0000256" key="3">
    <source>
        <dbReference type="ARBA" id="ARBA00022475"/>
    </source>
</evidence>
<evidence type="ECO:0000256" key="8">
    <source>
        <dbReference type="ARBA" id="ARBA00023065"/>
    </source>
</evidence>
<feature type="transmembrane region" description="Helical" evidence="10">
    <location>
        <begin position="408"/>
        <end position="428"/>
    </location>
</feature>
<sequence>MTVSRTICLGFLTVITAGTLLLMLPLSTTNAGWNHPIVALFTATSAVCVTGLSIVDVGQFYTFWGQLFIVLLVQVGGLGYMTATTVLLLILGRRLGLRDKIAIQQSLDVQGLSGLSGLLRSIIATTLFFEVAGVVLFMPIFLPQFRDRPAIALWQSIFHSINGFNNAGFSLFSDNLIQYAANPALVVVMSGLIVFGGIGYQVIMEMYLWGRDCTQNASRKLLFSLNFKIAISTTLFLLGAGTLAFFMTEFRNQQTIGGLDWSGKFLAAWFQSVTTRTAGFNTIDTTKMTTAGLFITIALMFVGANPGSTGGGIKTTTVRVLASCTKAVLQGKEEVLCYNRQIPNALIFKAIAVLMGSIATVVIATILIALTDPEIGFIGILFEVVSAFATVGLSAVGTANISVPGQLLLIPVMYVGRVGVLLMMSAILGDSKPSFVNYPEENLLVG</sequence>
<feature type="transmembrane region" description="Helical" evidence="10">
    <location>
        <begin position="67"/>
        <end position="91"/>
    </location>
</feature>
<evidence type="ECO:0000256" key="5">
    <source>
        <dbReference type="ARBA" id="ARBA00022692"/>
    </source>
</evidence>
<evidence type="ECO:0000256" key="2">
    <source>
        <dbReference type="ARBA" id="ARBA00022448"/>
    </source>
</evidence>
<keyword evidence="8" id="KW-0406">Ion transport</keyword>
<keyword evidence="9 10" id="KW-0472">Membrane</keyword>
<feature type="transmembrane region" description="Helical" evidence="10">
    <location>
        <begin position="184"/>
        <end position="203"/>
    </location>
</feature>
<accession>A0A8J7Z5A3</accession>
<evidence type="ECO:0000256" key="7">
    <source>
        <dbReference type="ARBA" id="ARBA00022989"/>
    </source>
</evidence>
<dbReference type="GO" id="GO:0005886">
    <property type="term" value="C:plasma membrane"/>
    <property type="evidence" value="ECO:0007669"/>
    <property type="project" value="UniProtKB-SubCell"/>
</dbReference>
<keyword evidence="4" id="KW-0633">Potassium transport</keyword>
<feature type="transmembrane region" description="Helical" evidence="10">
    <location>
        <begin position="33"/>
        <end position="55"/>
    </location>
</feature>
<evidence type="ECO:0000256" key="1">
    <source>
        <dbReference type="ARBA" id="ARBA00004651"/>
    </source>
</evidence>
<evidence type="ECO:0000256" key="9">
    <source>
        <dbReference type="ARBA" id="ARBA00023136"/>
    </source>
</evidence>
<feature type="transmembrane region" description="Helical" evidence="10">
    <location>
        <begin position="122"/>
        <end position="142"/>
    </location>
</feature>
<feature type="transmembrane region" description="Helical" evidence="10">
    <location>
        <begin position="375"/>
        <end position="396"/>
    </location>
</feature>
<dbReference type="PANTHER" id="PTHR32024:SF1">
    <property type="entry name" value="KTR SYSTEM POTASSIUM UPTAKE PROTEIN B"/>
    <property type="match status" value="1"/>
</dbReference>
<evidence type="ECO:0000313" key="11">
    <source>
        <dbReference type="EMBL" id="NDJ15765.1"/>
    </source>
</evidence>
<dbReference type="Proteomes" id="UP000646053">
    <property type="component" value="Unassembled WGS sequence"/>
</dbReference>
<protein>
    <submittedName>
        <fullName evidence="11">ATPase</fullName>
    </submittedName>
</protein>
<evidence type="ECO:0000313" key="12">
    <source>
        <dbReference type="Proteomes" id="UP000646053"/>
    </source>
</evidence>
<dbReference type="AlphaFoldDB" id="A0A8J7Z5A3"/>
<keyword evidence="12" id="KW-1185">Reference proteome</keyword>
<dbReference type="Pfam" id="PF02386">
    <property type="entry name" value="TrkH"/>
    <property type="match status" value="1"/>
</dbReference>
<dbReference type="NCBIfam" id="TIGR00933">
    <property type="entry name" value="2a38"/>
    <property type="match status" value="1"/>
</dbReference>
<gene>
    <name evidence="11" type="ORF">GS601_00425</name>
</gene>